<dbReference type="Proteomes" id="UP001197609">
    <property type="component" value="Unassembled WGS sequence"/>
</dbReference>
<gene>
    <name evidence="1" type="ORF">K8G79_00610</name>
</gene>
<dbReference type="EMBL" id="JAIOIU010000011">
    <property type="protein sequence ID" value="MBZ0158645.1"/>
    <property type="molecule type" value="Genomic_DNA"/>
</dbReference>
<organism evidence="1 2">
    <name type="scientific">Candidatus Methylomirabilis tolerans</name>
    <dbReference type="NCBI Taxonomy" id="3123416"/>
    <lineage>
        <taxon>Bacteria</taxon>
        <taxon>Candidatus Methylomirabilota</taxon>
        <taxon>Candidatus Methylomirabilia</taxon>
        <taxon>Candidatus Methylomirabilales</taxon>
        <taxon>Candidatus Methylomirabilaceae</taxon>
        <taxon>Candidatus Methylomirabilis</taxon>
    </lineage>
</organism>
<protein>
    <submittedName>
        <fullName evidence="1">Uncharacterized protein</fullName>
    </submittedName>
</protein>
<dbReference type="AlphaFoldDB" id="A0AAJ1AFM5"/>
<sequence>MKDMKTALLRGMLGLVALAVPLCIGLTERPASANTELVPAARLGVPYWDLRDGKTTFFLLTNASDFVDLQDTPFSIFGFQIPGPSVHVQFYDKTCAKQNRKVKLSPLDIDQLDLSVSPTSVSLPSKVGFADIDVRFSESLGGELSRAGVQLNVLMGTVIIVDPANDWVAAYPAASNLGSSAEGIGGPIVFRNSSGYPLDWNGRYEPFPDAVAIPGFFAEGKASTPYTIDSILAIAGLPDGNWDGSNVGEAPGQELLTPGSLTARTLISTHGHWYDGCENEFSYDIDTHYAIGNLESFMGTLVNRDKGPWHLADPASTCTGTAPLVDEVNGAYVGWAKMQNTMTSTSYCDTDLRGSGGQGGLTPSCGINRARGLVGTNLQTALNSANGNVSADITRLWGLPLTIEWQDECTDSEGNPLRPTGSDGNCHYNMSNGKGETVEFFEVTP</sequence>
<name>A0AAJ1AFM5_9BACT</name>
<comment type="caution">
    <text evidence="1">The sequence shown here is derived from an EMBL/GenBank/DDBJ whole genome shotgun (WGS) entry which is preliminary data.</text>
</comment>
<proteinExistence type="predicted"/>
<evidence type="ECO:0000313" key="1">
    <source>
        <dbReference type="EMBL" id="MBZ0158645.1"/>
    </source>
</evidence>
<reference evidence="1 2" key="1">
    <citation type="journal article" date="2021" name="bioRxiv">
        <title>Unraveling nitrogen, sulfur and carbon metabolic pathways and microbial community transcriptional responses to substrate deprivation and toxicity stresses in a bioreactor mimicking anoxic brackish coastal sediment conditions.</title>
        <authorList>
            <person name="Martins P.D."/>
            <person name="Echeveste M.J."/>
            <person name="Arshad A."/>
            <person name="Kurth J."/>
            <person name="Ouboter H."/>
            <person name="Jetten M.S.M."/>
            <person name="Welte C.U."/>
        </authorList>
    </citation>
    <scope>NUCLEOTIDE SEQUENCE [LARGE SCALE GENOMIC DNA]</scope>
    <source>
        <strain evidence="1">MAG_38</strain>
    </source>
</reference>
<evidence type="ECO:0000313" key="2">
    <source>
        <dbReference type="Proteomes" id="UP001197609"/>
    </source>
</evidence>
<accession>A0AAJ1AFM5</accession>